<organism evidence="2 3">
    <name type="scientific">Platanthera zijinensis</name>
    <dbReference type="NCBI Taxonomy" id="2320716"/>
    <lineage>
        <taxon>Eukaryota</taxon>
        <taxon>Viridiplantae</taxon>
        <taxon>Streptophyta</taxon>
        <taxon>Embryophyta</taxon>
        <taxon>Tracheophyta</taxon>
        <taxon>Spermatophyta</taxon>
        <taxon>Magnoliopsida</taxon>
        <taxon>Liliopsida</taxon>
        <taxon>Asparagales</taxon>
        <taxon>Orchidaceae</taxon>
        <taxon>Orchidoideae</taxon>
        <taxon>Orchideae</taxon>
        <taxon>Orchidinae</taxon>
        <taxon>Platanthera</taxon>
    </lineage>
</organism>
<gene>
    <name evidence="2" type="ORF">KSP39_PZI004497</name>
</gene>
<accession>A0AAP0BVC1</accession>
<evidence type="ECO:0000256" key="1">
    <source>
        <dbReference type="SAM" id="MobiDB-lite"/>
    </source>
</evidence>
<keyword evidence="3" id="KW-1185">Reference proteome</keyword>
<evidence type="ECO:0000313" key="3">
    <source>
        <dbReference type="Proteomes" id="UP001418222"/>
    </source>
</evidence>
<dbReference type="Proteomes" id="UP001418222">
    <property type="component" value="Unassembled WGS sequence"/>
</dbReference>
<proteinExistence type="predicted"/>
<feature type="region of interest" description="Disordered" evidence="1">
    <location>
        <begin position="1"/>
        <end position="40"/>
    </location>
</feature>
<protein>
    <submittedName>
        <fullName evidence="2">Uncharacterized protein</fullName>
    </submittedName>
</protein>
<comment type="caution">
    <text evidence="2">The sequence shown here is derived from an EMBL/GenBank/DDBJ whole genome shotgun (WGS) entry which is preliminary data.</text>
</comment>
<dbReference type="EMBL" id="JBBWWQ010000003">
    <property type="protein sequence ID" value="KAK8950961.1"/>
    <property type="molecule type" value="Genomic_DNA"/>
</dbReference>
<name>A0AAP0BVC1_9ASPA</name>
<dbReference type="AlphaFoldDB" id="A0AAP0BVC1"/>
<reference evidence="2 3" key="1">
    <citation type="journal article" date="2022" name="Nat. Plants">
        <title>Genomes of leafy and leafless Platanthera orchids illuminate the evolution of mycoheterotrophy.</title>
        <authorList>
            <person name="Li M.H."/>
            <person name="Liu K.W."/>
            <person name="Li Z."/>
            <person name="Lu H.C."/>
            <person name="Ye Q.L."/>
            <person name="Zhang D."/>
            <person name="Wang J.Y."/>
            <person name="Li Y.F."/>
            <person name="Zhong Z.M."/>
            <person name="Liu X."/>
            <person name="Yu X."/>
            <person name="Liu D.K."/>
            <person name="Tu X.D."/>
            <person name="Liu B."/>
            <person name="Hao Y."/>
            <person name="Liao X.Y."/>
            <person name="Jiang Y.T."/>
            <person name="Sun W.H."/>
            <person name="Chen J."/>
            <person name="Chen Y.Q."/>
            <person name="Ai Y."/>
            <person name="Zhai J.W."/>
            <person name="Wu S.S."/>
            <person name="Zhou Z."/>
            <person name="Hsiao Y.Y."/>
            <person name="Wu W.L."/>
            <person name="Chen Y.Y."/>
            <person name="Lin Y.F."/>
            <person name="Hsu J.L."/>
            <person name="Li C.Y."/>
            <person name="Wang Z.W."/>
            <person name="Zhao X."/>
            <person name="Zhong W.Y."/>
            <person name="Ma X.K."/>
            <person name="Ma L."/>
            <person name="Huang J."/>
            <person name="Chen G.Z."/>
            <person name="Huang M.Z."/>
            <person name="Huang L."/>
            <person name="Peng D.H."/>
            <person name="Luo Y.B."/>
            <person name="Zou S.Q."/>
            <person name="Chen S.P."/>
            <person name="Lan S."/>
            <person name="Tsai W.C."/>
            <person name="Van de Peer Y."/>
            <person name="Liu Z.J."/>
        </authorList>
    </citation>
    <scope>NUCLEOTIDE SEQUENCE [LARGE SCALE GENOMIC DNA]</scope>
    <source>
        <strain evidence="2">Lor287</strain>
    </source>
</reference>
<evidence type="ECO:0000313" key="2">
    <source>
        <dbReference type="EMBL" id="KAK8950961.1"/>
    </source>
</evidence>
<sequence length="63" mass="6551">MANSSRFHIPNIQVFSPPGPSSTITGTKSSDFRVHGSGAGSKTVVQLANKAAGRKATRLHDSS</sequence>